<keyword evidence="2" id="KW-1185">Reference proteome</keyword>
<reference evidence="1 2" key="1">
    <citation type="submission" date="2019-09" db="EMBL/GenBank/DDBJ databases">
        <title>Genome sequence of Roseospira marina, one of the more divergent members of the non-sulfur purple photosynthetic bacterial family, the Rhodospirillaceae.</title>
        <authorList>
            <person name="Meyer T."/>
            <person name="Kyndt J."/>
        </authorList>
    </citation>
    <scope>NUCLEOTIDE SEQUENCE [LARGE SCALE GENOMIC DNA]</scope>
    <source>
        <strain evidence="1 2">DSM 15113</strain>
    </source>
</reference>
<dbReference type="AlphaFoldDB" id="A0A5M6IB29"/>
<dbReference type="RefSeq" id="WP_150062491.1">
    <property type="nucleotide sequence ID" value="NZ_JACHII010000021.1"/>
</dbReference>
<evidence type="ECO:0000313" key="1">
    <source>
        <dbReference type="EMBL" id="KAA5605441.1"/>
    </source>
</evidence>
<protein>
    <submittedName>
        <fullName evidence="1">Uncharacterized protein</fullName>
    </submittedName>
</protein>
<dbReference type="Proteomes" id="UP000324065">
    <property type="component" value="Unassembled WGS sequence"/>
</dbReference>
<evidence type="ECO:0000313" key="2">
    <source>
        <dbReference type="Proteomes" id="UP000324065"/>
    </source>
</evidence>
<accession>A0A5M6IB29</accession>
<comment type="caution">
    <text evidence="1">The sequence shown here is derived from an EMBL/GenBank/DDBJ whole genome shotgun (WGS) entry which is preliminary data.</text>
</comment>
<proteinExistence type="predicted"/>
<sequence>MLRPARRQDVSARVMTALAHFYVAAMPEGIHQQIAADWADALGEFPMWAIAEAFRKHLRTEDRKPTIAAIRSRCQDLTANMRRRRDRLQRLSEAA</sequence>
<organism evidence="1 2">
    <name type="scientific">Roseospira marina</name>
    <dbReference type="NCBI Taxonomy" id="140057"/>
    <lineage>
        <taxon>Bacteria</taxon>
        <taxon>Pseudomonadati</taxon>
        <taxon>Pseudomonadota</taxon>
        <taxon>Alphaproteobacteria</taxon>
        <taxon>Rhodospirillales</taxon>
        <taxon>Rhodospirillaceae</taxon>
        <taxon>Roseospira</taxon>
    </lineage>
</organism>
<name>A0A5M6IB29_9PROT</name>
<dbReference type="OrthoDB" id="7864512at2"/>
<dbReference type="EMBL" id="VWPJ01000009">
    <property type="protein sequence ID" value="KAA5605441.1"/>
    <property type="molecule type" value="Genomic_DNA"/>
</dbReference>
<gene>
    <name evidence="1" type="ORF">F1188_11105</name>
</gene>